<dbReference type="GO" id="GO:0003824">
    <property type="term" value="F:catalytic activity"/>
    <property type="evidence" value="ECO:0007669"/>
    <property type="project" value="InterPro"/>
</dbReference>
<dbReference type="PANTHER" id="PTHR44542">
    <property type="entry name" value="THIOSULFATE SULFURTRANSFERASE 18"/>
    <property type="match status" value="1"/>
</dbReference>
<dbReference type="PANTHER" id="PTHR44542:SF23">
    <property type="entry name" value="RHODANESE-LIKE DOMAIN-CONTAINING PROTEIN 17"/>
    <property type="match status" value="1"/>
</dbReference>
<keyword evidence="6 7" id="KW-1267">Proteomics identification</keyword>
<evidence type="ECO:0000256" key="1">
    <source>
        <dbReference type="SAM" id="SignalP"/>
    </source>
</evidence>
<dbReference type="Gene3D" id="3.40.250.10">
    <property type="entry name" value="Rhodanese-like domain"/>
    <property type="match status" value="1"/>
</dbReference>
<feature type="chain" id="PRO_5010385003" evidence="1">
    <location>
        <begin position="27"/>
        <end position="188"/>
    </location>
</feature>
<gene>
    <name evidence="3 4" type="ordered locus">At2g17850</name>
    <name evidence="4" type="ORF">T13L16.13</name>
    <name evidence="4" type="ORF">T13L16_13</name>
</gene>
<dbReference type="Araport" id="AT2G17850"/>
<dbReference type="InterPro" id="IPR044684">
    <property type="entry name" value="STR17/STR18/HARC1-like"/>
</dbReference>
<dbReference type="ExpressionAtlas" id="A0A1P8B1H1">
    <property type="expression patterns" value="baseline and differential"/>
</dbReference>
<keyword evidence="1" id="KW-0732">Signal</keyword>
<evidence type="ECO:0000313" key="5">
    <source>
        <dbReference type="Proteomes" id="UP000006548"/>
    </source>
</evidence>
<reference evidence="5" key="2">
    <citation type="journal article" date="2017" name="Plant J.">
        <title>Araport11: a complete reannotation of the Arabidopsis thaliana reference genome.</title>
        <authorList>
            <person name="Cheng C.Y."/>
            <person name="Krishnakumar V."/>
            <person name="Chan A.P."/>
            <person name="Thibaud-Nissen F."/>
            <person name="Schobel S."/>
            <person name="Town C.D."/>
        </authorList>
    </citation>
    <scope>GENOME REANNOTATION</scope>
    <source>
        <strain evidence="5">cv. Columbia</strain>
    </source>
</reference>
<dbReference type="SMR" id="A0A1P8B1H1"/>
<dbReference type="Proteomes" id="UP000006548">
    <property type="component" value="Chromosome 2"/>
</dbReference>
<dbReference type="Pfam" id="PF00581">
    <property type="entry name" value="Rhodanese"/>
    <property type="match status" value="1"/>
</dbReference>
<reference evidence="4 5" key="1">
    <citation type="journal article" date="1999" name="Nature">
        <title>Sequence and analysis of chromosome 2 of the plant Arabidopsis thaliana.</title>
        <authorList>
            <person name="Lin X."/>
            <person name="Kaul S."/>
            <person name="Rounsley S."/>
            <person name="Shea T.P."/>
            <person name="Benito M.I."/>
            <person name="Town C.D."/>
            <person name="Fujii C.Y."/>
            <person name="Mason T."/>
            <person name="Bowman C.L."/>
            <person name="Barnstead M."/>
            <person name="Feldblyum T.V."/>
            <person name="Buell C.R."/>
            <person name="Ketchum K.A."/>
            <person name="Lee J."/>
            <person name="Ronning C.M."/>
            <person name="Koo H.L."/>
            <person name="Moffat K.S."/>
            <person name="Cronin L.A."/>
            <person name="Shen M."/>
            <person name="Pai G."/>
            <person name="Van Aken S."/>
            <person name="Umayam L."/>
            <person name="Tallon L.J."/>
            <person name="Gill J.E."/>
            <person name="Adams M.D."/>
            <person name="Carrera A.J."/>
            <person name="Creasy T.H."/>
            <person name="Goodman H.M."/>
            <person name="Somerville C.R."/>
            <person name="Copenhaver G.P."/>
            <person name="Preuss D."/>
            <person name="Nierman W.C."/>
            <person name="White O."/>
            <person name="Eisen J.A."/>
            <person name="Salzberg S.L."/>
            <person name="Fraser C.M."/>
            <person name="Venter J.C."/>
        </authorList>
    </citation>
    <scope>NUCLEOTIDE SEQUENCE [LARGE SCALE GENOMIC DNA]</scope>
    <source>
        <strain evidence="5">cv. Columbia</strain>
    </source>
</reference>
<name>A0A1P8B1H1_ARATH</name>
<evidence type="ECO:0007829" key="6">
    <source>
        <dbReference type="PeptideAtlas" id="A0A1P8B1H1"/>
    </source>
</evidence>
<evidence type="ECO:0000313" key="4">
    <source>
        <dbReference type="EMBL" id="ANM62755.1"/>
    </source>
</evidence>
<dbReference type="CDD" id="cd00158">
    <property type="entry name" value="RHOD"/>
    <property type="match status" value="1"/>
</dbReference>
<dbReference type="SMART" id="SM00450">
    <property type="entry name" value="RHOD"/>
    <property type="match status" value="1"/>
</dbReference>
<dbReference type="EMBL" id="CP002685">
    <property type="protein sequence ID" value="ANM62755.1"/>
    <property type="molecule type" value="Genomic_DNA"/>
</dbReference>
<evidence type="ECO:0000313" key="3">
    <source>
        <dbReference type="Araport" id="AT2G17850"/>
    </source>
</evidence>
<dbReference type="PROSITE" id="PS50206">
    <property type="entry name" value="RHODANESE_3"/>
    <property type="match status" value="1"/>
</dbReference>
<sequence>MDSLHVLRSFLLLFIVFNHLPRTTTSMSEPKVITIDVNQAQKLLDSGYTFLDVRLILKPFRFSHAFIVVRYYCLVISEILRAVKHRTVEEFKKGHVDSENVFNVPYWLYTPQGQEINPNFLKHVSSLCNQTDHLILGCKSGVRSLHATKFLVSSGFKTVRNMDGGYIAWVNKRFPVKVEHKELKYDEL</sequence>
<feature type="domain" description="Rhodanese" evidence="2">
    <location>
        <begin position="86"/>
        <end position="178"/>
    </location>
</feature>
<dbReference type="InterPro" id="IPR036873">
    <property type="entry name" value="Rhodanese-like_dom_sf"/>
</dbReference>
<evidence type="ECO:0007829" key="7">
    <source>
        <dbReference type="ProteomicsDB" id="A0A1P8B1H1"/>
    </source>
</evidence>
<protein>
    <submittedName>
        <fullName evidence="4">Rhodanese/Cell cycle control phosphatase superfamily protein</fullName>
    </submittedName>
</protein>
<keyword evidence="5" id="KW-1185">Reference proteome</keyword>
<feature type="signal peptide" evidence="1">
    <location>
        <begin position="1"/>
        <end position="26"/>
    </location>
</feature>
<dbReference type="GeneID" id="816295"/>
<evidence type="ECO:0000259" key="2">
    <source>
        <dbReference type="PROSITE" id="PS50206"/>
    </source>
</evidence>
<dbReference type="TAIR" id="AT2G17850"/>
<accession>A0A1P8B1H1</accession>
<dbReference type="SUPFAM" id="SSF52821">
    <property type="entry name" value="Rhodanese/Cell cycle control phosphatase"/>
    <property type="match status" value="1"/>
</dbReference>
<organism evidence="4 5">
    <name type="scientific">Arabidopsis thaliana</name>
    <name type="common">Mouse-ear cress</name>
    <dbReference type="NCBI Taxonomy" id="3702"/>
    <lineage>
        <taxon>Eukaryota</taxon>
        <taxon>Viridiplantae</taxon>
        <taxon>Streptophyta</taxon>
        <taxon>Embryophyta</taxon>
        <taxon>Tracheophyta</taxon>
        <taxon>Spermatophyta</taxon>
        <taxon>Magnoliopsida</taxon>
        <taxon>eudicotyledons</taxon>
        <taxon>Gunneridae</taxon>
        <taxon>Pentapetalae</taxon>
        <taxon>rosids</taxon>
        <taxon>malvids</taxon>
        <taxon>Brassicales</taxon>
        <taxon>Brassicaceae</taxon>
        <taxon>Camelineae</taxon>
        <taxon>Arabidopsis</taxon>
    </lineage>
</organism>
<proteinExistence type="evidence at protein level"/>
<dbReference type="AlphaFoldDB" id="A0A1P8B1H1"/>
<dbReference type="InterPro" id="IPR001763">
    <property type="entry name" value="Rhodanese-like_dom"/>
</dbReference>